<evidence type="ECO:0000259" key="7">
    <source>
        <dbReference type="Pfam" id="PF01958"/>
    </source>
</evidence>
<dbReference type="Proteomes" id="UP000216188">
    <property type="component" value="Unassembled WGS sequence"/>
</dbReference>
<dbReference type="PANTHER" id="PTHR31873">
    <property type="entry name" value="L-ASPARTATE DEHYDROGENASE-RELATED"/>
    <property type="match status" value="1"/>
</dbReference>
<dbReference type="SUPFAM" id="SSF55347">
    <property type="entry name" value="Glyceraldehyde-3-phosphate dehydrogenase-like, C-terminal domain"/>
    <property type="match status" value="1"/>
</dbReference>
<dbReference type="GO" id="GO:0050661">
    <property type="term" value="F:NADP binding"/>
    <property type="evidence" value="ECO:0007669"/>
    <property type="project" value="UniProtKB-UniRule"/>
</dbReference>
<gene>
    <name evidence="6" type="primary">nadX</name>
    <name evidence="9" type="ORF">CEV34_3406</name>
</gene>
<feature type="domain" description="Aspartate dehydrogenase" evidence="7">
    <location>
        <begin position="168"/>
        <end position="253"/>
    </location>
</feature>
<dbReference type="GO" id="GO:0033735">
    <property type="term" value="F:aspartate dehydrogenase [NAD(P)+] activity"/>
    <property type="evidence" value="ECO:0007669"/>
    <property type="project" value="UniProtKB-EC"/>
</dbReference>
<comment type="catalytic activity">
    <reaction evidence="6">
        <text>L-aspartate + NADP(+) + H2O = oxaloacetate + NH4(+) + NADPH + H(+)</text>
        <dbReference type="Rhea" id="RHEA:11784"/>
        <dbReference type="ChEBI" id="CHEBI:15377"/>
        <dbReference type="ChEBI" id="CHEBI:15378"/>
        <dbReference type="ChEBI" id="CHEBI:16452"/>
        <dbReference type="ChEBI" id="CHEBI:28938"/>
        <dbReference type="ChEBI" id="CHEBI:29991"/>
        <dbReference type="ChEBI" id="CHEBI:57783"/>
        <dbReference type="ChEBI" id="CHEBI:58349"/>
        <dbReference type="EC" id="1.4.1.21"/>
    </reaction>
</comment>
<dbReference type="Gene3D" id="3.30.360.10">
    <property type="entry name" value="Dihydrodipicolinate Reductase, domain 2"/>
    <property type="match status" value="1"/>
</dbReference>
<evidence type="ECO:0000259" key="8">
    <source>
        <dbReference type="Pfam" id="PF03447"/>
    </source>
</evidence>
<reference evidence="9 10" key="1">
    <citation type="submission" date="2017-07" db="EMBL/GenBank/DDBJ databases">
        <title>Phylogenetic study on the rhizospheric bacterium Ochrobactrum sp. A44.</title>
        <authorList>
            <person name="Krzyzanowska D.M."/>
            <person name="Ossowicki A."/>
            <person name="Rajewska M."/>
            <person name="Maciag T."/>
            <person name="Kaczynski Z."/>
            <person name="Czerwicka M."/>
            <person name="Jafra S."/>
        </authorList>
    </citation>
    <scope>NUCLEOTIDE SEQUENCE [LARGE SCALE GENOMIC DNA]</scope>
    <source>
        <strain evidence="9 10">CCUG 30717</strain>
    </source>
</reference>
<protein>
    <recommendedName>
        <fullName evidence="6">L-aspartate dehydrogenase</fullName>
        <ecNumber evidence="6">1.4.1.21</ecNumber>
    </recommendedName>
</protein>
<evidence type="ECO:0000256" key="2">
    <source>
        <dbReference type="ARBA" id="ARBA00022642"/>
    </source>
</evidence>
<evidence type="ECO:0000256" key="3">
    <source>
        <dbReference type="ARBA" id="ARBA00022857"/>
    </source>
</evidence>
<evidence type="ECO:0000256" key="4">
    <source>
        <dbReference type="ARBA" id="ARBA00023002"/>
    </source>
</evidence>
<comment type="caution">
    <text evidence="9">The sequence shown here is derived from an EMBL/GenBank/DDBJ whole genome shotgun (WGS) entry which is preliminary data.</text>
</comment>
<organism evidence="9 10">
    <name type="scientific">Brucella pseudogrignonensis</name>
    <dbReference type="NCBI Taxonomy" id="419475"/>
    <lineage>
        <taxon>Bacteria</taxon>
        <taxon>Pseudomonadati</taxon>
        <taxon>Pseudomonadota</taxon>
        <taxon>Alphaproteobacteria</taxon>
        <taxon>Hyphomicrobiales</taxon>
        <taxon>Brucellaceae</taxon>
        <taxon>Brucella/Ochrobactrum group</taxon>
        <taxon>Brucella</taxon>
    </lineage>
</organism>
<dbReference type="InterPro" id="IPR036291">
    <property type="entry name" value="NAD(P)-bd_dom_sf"/>
</dbReference>
<feature type="active site" evidence="6">
    <location>
        <position position="219"/>
    </location>
</feature>
<evidence type="ECO:0000256" key="6">
    <source>
        <dbReference type="HAMAP-Rule" id="MF_01265"/>
    </source>
</evidence>
<evidence type="ECO:0000256" key="5">
    <source>
        <dbReference type="ARBA" id="ARBA00023027"/>
    </source>
</evidence>
<dbReference type="GO" id="GO:0051287">
    <property type="term" value="F:NAD binding"/>
    <property type="evidence" value="ECO:0007669"/>
    <property type="project" value="UniProtKB-UniRule"/>
</dbReference>
<accession>A0A256G8F2</accession>
<name>A0A256G8F2_9HYPH</name>
<dbReference type="HAMAP" id="MF_01265">
    <property type="entry name" value="NadX"/>
    <property type="match status" value="1"/>
</dbReference>
<dbReference type="InterPro" id="IPR005106">
    <property type="entry name" value="Asp/hSer_DH_NAD-bd"/>
</dbReference>
<dbReference type="GO" id="GO:0016639">
    <property type="term" value="F:oxidoreductase activity, acting on the CH-NH2 group of donors, NAD or NADP as acceptor"/>
    <property type="evidence" value="ECO:0007669"/>
    <property type="project" value="UniProtKB-UniRule"/>
</dbReference>
<keyword evidence="3 6" id="KW-0521">NADP</keyword>
<proteinExistence type="inferred from homology"/>
<dbReference type="EC" id="1.4.1.21" evidence="6"/>
<comment type="miscellaneous">
    <text evidence="6">The iminoaspartate product is unstable in aqueous solution and can decompose to oxaloacetate and ammonia.</text>
</comment>
<evidence type="ECO:0000256" key="1">
    <source>
        <dbReference type="ARBA" id="ARBA00008331"/>
    </source>
</evidence>
<dbReference type="RefSeq" id="WP_094544024.1">
    <property type="nucleotide sequence ID" value="NZ_JBHEEM010000005.1"/>
</dbReference>
<keyword evidence="5 6" id="KW-0520">NAD</keyword>
<feature type="domain" description="Aspartate/homoserine dehydrogenase NAD-binding" evidence="8">
    <location>
        <begin position="15"/>
        <end position="121"/>
    </location>
</feature>
<dbReference type="GO" id="GO:0009435">
    <property type="term" value="P:NAD+ biosynthetic process"/>
    <property type="evidence" value="ECO:0007669"/>
    <property type="project" value="UniProtKB-UniRule"/>
</dbReference>
<evidence type="ECO:0000313" key="10">
    <source>
        <dbReference type="Proteomes" id="UP000216188"/>
    </source>
</evidence>
<dbReference type="InterPro" id="IPR020626">
    <property type="entry name" value="Asp_DH_prok"/>
</dbReference>
<comment type="catalytic activity">
    <reaction evidence="6">
        <text>L-aspartate + NAD(+) + H2O = oxaloacetate + NH4(+) + NADH + H(+)</text>
        <dbReference type="Rhea" id="RHEA:11788"/>
        <dbReference type="ChEBI" id="CHEBI:15377"/>
        <dbReference type="ChEBI" id="CHEBI:15378"/>
        <dbReference type="ChEBI" id="CHEBI:16452"/>
        <dbReference type="ChEBI" id="CHEBI:28938"/>
        <dbReference type="ChEBI" id="CHEBI:29991"/>
        <dbReference type="ChEBI" id="CHEBI:57540"/>
        <dbReference type="ChEBI" id="CHEBI:57945"/>
        <dbReference type="EC" id="1.4.1.21"/>
    </reaction>
</comment>
<dbReference type="Pfam" id="PF01958">
    <property type="entry name" value="Asp_DH_C"/>
    <property type="match status" value="1"/>
</dbReference>
<dbReference type="PANTHER" id="PTHR31873:SF6">
    <property type="entry name" value="ASPARTATE DEHYDROGENASE DOMAIN-CONTAINING PROTEIN"/>
    <property type="match status" value="1"/>
</dbReference>
<dbReference type="Gene3D" id="3.40.50.720">
    <property type="entry name" value="NAD(P)-binding Rossmann-like Domain"/>
    <property type="match status" value="1"/>
</dbReference>
<keyword evidence="2 6" id="KW-0662">Pyridine nucleotide biosynthesis</keyword>
<sequence>MTIFTVPVPNIALLGFGAIGRALCSKLLTYRCQIGVLLRDGPSAPEQSGVRFFNDVNALLASEPSVVIEAAGQDALKAFCPVFLEAGIDVIAASVGVIGDADFEQRAAEAGQKSGARLIFPTGAVGGLDYLHVVAQAEDLSVVYTSRKPVSAWVAELESLGFDPQKLSEAVLLYEGDALRAAELYPRNLNAGLTIALAAGVARTAVRVVADPAVLFNTHEIEARSSFGEAFMRFANLPSPDNPKTSAITAASLLIEATRYFAERLAPA</sequence>
<keyword evidence="4 6" id="KW-0560">Oxidoreductase</keyword>
<dbReference type="InterPro" id="IPR002811">
    <property type="entry name" value="Asp_DH"/>
</dbReference>
<comment type="function">
    <text evidence="6">Specifically catalyzes the NAD or NADP-dependent dehydrogenation of L-aspartate to iminoaspartate.</text>
</comment>
<dbReference type="UniPathway" id="UPA00253">
    <property type="reaction ID" value="UER00456"/>
</dbReference>
<comment type="pathway">
    <text evidence="6">Cofactor biosynthesis; NAD(+) biosynthesis; iminoaspartate from L-aspartate (dehydrogenase route): step 1/1.</text>
</comment>
<feature type="binding site" evidence="6">
    <location>
        <position position="124"/>
    </location>
    <ligand>
        <name>NAD(+)</name>
        <dbReference type="ChEBI" id="CHEBI:57540"/>
    </ligand>
</feature>
<dbReference type="PIRSF" id="PIRSF005227">
    <property type="entry name" value="Asp_dh_NAD_syn"/>
    <property type="match status" value="1"/>
</dbReference>
<feature type="binding site" evidence="6">
    <location>
        <position position="190"/>
    </location>
    <ligand>
        <name>NAD(+)</name>
        <dbReference type="ChEBI" id="CHEBI:57540"/>
    </ligand>
</feature>
<keyword evidence="10" id="KW-1185">Reference proteome</keyword>
<dbReference type="EMBL" id="NNRM01000039">
    <property type="protein sequence ID" value="OYR23402.1"/>
    <property type="molecule type" value="Genomic_DNA"/>
</dbReference>
<dbReference type="InterPro" id="IPR011182">
    <property type="entry name" value="L-Asp_DH"/>
</dbReference>
<dbReference type="SUPFAM" id="SSF51735">
    <property type="entry name" value="NAD(P)-binding Rossmann-fold domains"/>
    <property type="match status" value="1"/>
</dbReference>
<comment type="similarity">
    <text evidence="1 6">Belongs to the L-aspartate dehydrogenase family.</text>
</comment>
<evidence type="ECO:0000313" key="9">
    <source>
        <dbReference type="EMBL" id="OYR23402.1"/>
    </source>
</evidence>
<dbReference type="Pfam" id="PF03447">
    <property type="entry name" value="NAD_binding_3"/>
    <property type="match status" value="1"/>
</dbReference>
<dbReference type="AlphaFoldDB" id="A0A256G8F2"/>